<evidence type="ECO:0000313" key="2">
    <source>
        <dbReference type="EMBL" id="KAF5733247.1"/>
    </source>
</evidence>
<dbReference type="Proteomes" id="UP000593562">
    <property type="component" value="Unassembled WGS sequence"/>
</dbReference>
<keyword evidence="3" id="KW-1185">Reference proteome</keyword>
<organism evidence="2 3">
    <name type="scientific">Tripterygium wilfordii</name>
    <name type="common">Thunder God vine</name>
    <dbReference type="NCBI Taxonomy" id="458696"/>
    <lineage>
        <taxon>Eukaryota</taxon>
        <taxon>Viridiplantae</taxon>
        <taxon>Streptophyta</taxon>
        <taxon>Embryophyta</taxon>
        <taxon>Tracheophyta</taxon>
        <taxon>Spermatophyta</taxon>
        <taxon>Magnoliopsida</taxon>
        <taxon>eudicotyledons</taxon>
        <taxon>Gunneridae</taxon>
        <taxon>Pentapetalae</taxon>
        <taxon>rosids</taxon>
        <taxon>fabids</taxon>
        <taxon>Celastrales</taxon>
        <taxon>Celastraceae</taxon>
        <taxon>Tripterygium</taxon>
    </lineage>
</organism>
<feature type="compositionally biased region" description="Basic and acidic residues" evidence="1">
    <location>
        <begin position="83"/>
        <end position="100"/>
    </location>
</feature>
<comment type="caution">
    <text evidence="2">The sequence shown here is derived from an EMBL/GenBank/DDBJ whole genome shotgun (WGS) entry which is preliminary data.</text>
</comment>
<gene>
    <name evidence="2" type="ORF">HS088_TW17G00789</name>
</gene>
<dbReference type="AlphaFoldDB" id="A0A7J7CGS5"/>
<accession>A0A7J7CGS5</accession>
<dbReference type="EMBL" id="JAAARO010000017">
    <property type="protein sequence ID" value="KAF5733247.1"/>
    <property type="molecule type" value="Genomic_DNA"/>
</dbReference>
<reference evidence="2 3" key="1">
    <citation type="journal article" date="2020" name="Nat. Commun.">
        <title>Genome of Tripterygium wilfordii and identification of cytochrome P450 involved in triptolide biosynthesis.</title>
        <authorList>
            <person name="Tu L."/>
            <person name="Su P."/>
            <person name="Zhang Z."/>
            <person name="Gao L."/>
            <person name="Wang J."/>
            <person name="Hu T."/>
            <person name="Zhou J."/>
            <person name="Zhang Y."/>
            <person name="Zhao Y."/>
            <person name="Liu Y."/>
            <person name="Song Y."/>
            <person name="Tong Y."/>
            <person name="Lu Y."/>
            <person name="Yang J."/>
            <person name="Xu C."/>
            <person name="Jia M."/>
            <person name="Peters R.J."/>
            <person name="Huang L."/>
            <person name="Gao W."/>
        </authorList>
    </citation>
    <scope>NUCLEOTIDE SEQUENCE [LARGE SCALE GENOMIC DNA]</scope>
    <source>
        <strain evidence="3">cv. XIE 37</strain>
        <tissue evidence="2">Leaf</tissue>
    </source>
</reference>
<evidence type="ECO:0000313" key="3">
    <source>
        <dbReference type="Proteomes" id="UP000593562"/>
    </source>
</evidence>
<dbReference type="InParanoid" id="A0A7J7CGS5"/>
<sequence length="124" mass="13888">MKSWASLGCNKKSSHEALDYCSCRENDGLGDEEIEEFLHSSVKRGRGTVGSRMDETGPYLPACSDSKDNLSTSPCVSEPCYMRSRDKPSSLKSSEDELDKKRKKAKSKLCSISKEKHCKMRKSK</sequence>
<evidence type="ECO:0000256" key="1">
    <source>
        <dbReference type="SAM" id="MobiDB-lite"/>
    </source>
</evidence>
<dbReference type="PANTHER" id="PTHR34684:SF1">
    <property type="entry name" value="OS08G0192200 PROTEIN"/>
    <property type="match status" value="1"/>
</dbReference>
<name>A0A7J7CGS5_TRIWF</name>
<dbReference type="PANTHER" id="PTHR34684">
    <property type="entry name" value="OS08G0192200 PROTEIN"/>
    <property type="match status" value="1"/>
</dbReference>
<protein>
    <submittedName>
        <fullName evidence="2">Uncharacterized protein</fullName>
    </submittedName>
</protein>
<proteinExistence type="predicted"/>
<feature type="region of interest" description="Disordered" evidence="1">
    <location>
        <begin position="46"/>
        <end position="108"/>
    </location>
</feature>